<accession>A0ABS6N8D5</accession>
<dbReference type="Proteomes" id="UP001166293">
    <property type="component" value="Unassembled WGS sequence"/>
</dbReference>
<feature type="transmembrane region" description="Helical" evidence="1">
    <location>
        <begin position="63"/>
        <end position="88"/>
    </location>
</feature>
<name>A0ABS6N8D5_9RHOB</name>
<keyword evidence="1" id="KW-1133">Transmembrane helix</keyword>
<evidence type="ECO:0000256" key="1">
    <source>
        <dbReference type="SAM" id="Phobius"/>
    </source>
</evidence>
<sequence>MAEQSPRQVWSMRAVYLALGMVVIFFHLLPLRALPDAIAGPDLLVALTFAWAMRRPDFVPAPAIAALMLLADLLFQRPPGLWAVLVLLAAEWLKRRERRLRDGTFAPEWLTVAAILLVITIVYRLVLGILIVAPERFLLALSQYGFTVLIYPVVVGLSWLVLRVRRASPGEFDAMGRAL</sequence>
<evidence type="ECO:0000313" key="3">
    <source>
        <dbReference type="Proteomes" id="UP001166293"/>
    </source>
</evidence>
<comment type="caution">
    <text evidence="2">The sequence shown here is derived from an EMBL/GenBank/DDBJ whole genome shotgun (WGS) entry which is preliminary data.</text>
</comment>
<feature type="transmembrane region" description="Helical" evidence="1">
    <location>
        <begin position="109"/>
        <end position="132"/>
    </location>
</feature>
<feature type="transmembrane region" description="Helical" evidence="1">
    <location>
        <begin position="144"/>
        <end position="162"/>
    </location>
</feature>
<dbReference type="EMBL" id="JAHRWL010000001">
    <property type="protein sequence ID" value="MBV2360277.1"/>
    <property type="molecule type" value="Genomic_DNA"/>
</dbReference>
<keyword evidence="1" id="KW-0812">Transmembrane</keyword>
<proteinExistence type="predicted"/>
<organism evidence="2 3">
    <name type="scientific">Thalassococcus arenae</name>
    <dbReference type="NCBI Taxonomy" id="2851652"/>
    <lineage>
        <taxon>Bacteria</taxon>
        <taxon>Pseudomonadati</taxon>
        <taxon>Pseudomonadota</taxon>
        <taxon>Alphaproteobacteria</taxon>
        <taxon>Rhodobacterales</taxon>
        <taxon>Roseobacteraceae</taxon>
        <taxon>Thalassococcus</taxon>
    </lineage>
</organism>
<reference evidence="2" key="1">
    <citation type="submission" date="2021-06" db="EMBL/GenBank/DDBJ databases">
        <title>Thalassococcus sp. CAU 1522 isolated from sea sand, Republic of Korea.</title>
        <authorList>
            <person name="Kim W."/>
        </authorList>
    </citation>
    <scope>NUCLEOTIDE SEQUENCE</scope>
    <source>
        <strain evidence="2">CAU 1522</strain>
    </source>
</reference>
<gene>
    <name evidence="2" type="ORF">KUH32_10860</name>
</gene>
<evidence type="ECO:0000313" key="2">
    <source>
        <dbReference type="EMBL" id="MBV2360277.1"/>
    </source>
</evidence>
<protein>
    <submittedName>
        <fullName evidence="2">Rod shape-determining protein MreD</fullName>
    </submittedName>
</protein>
<dbReference type="RefSeq" id="WP_217778066.1">
    <property type="nucleotide sequence ID" value="NZ_JAHRWL010000001.1"/>
</dbReference>
<keyword evidence="3" id="KW-1185">Reference proteome</keyword>
<feature type="transmembrane region" description="Helical" evidence="1">
    <location>
        <begin position="14"/>
        <end position="34"/>
    </location>
</feature>
<keyword evidence="1" id="KW-0472">Membrane</keyword>